<evidence type="ECO:0000256" key="6">
    <source>
        <dbReference type="ARBA" id="ARBA00050665"/>
    </source>
</evidence>
<dbReference type="CDD" id="cd19500">
    <property type="entry name" value="RecA-like_Lon"/>
    <property type="match status" value="1"/>
</dbReference>
<protein>
    <recommendedName>
        <fullName evidence="7 10">endopeptidase La</fullName>
        <ecNumber evidence="7 10">3.4.21.53</ecNumber>
    </recommendedName>
</protein>
<dbReference type="PANTHER" id="PTHR10046">
    <property type="entry name" value="ATP DEPENDENT LON PROTEASE FAMILY MEMBER"/>
    <property type="match status" value="1"/>
</dbReference>
<evidence type="ECO:0000259" key="13">
    <source>
        <dbReference type="PROSITE" id="PS51786"/>
    </source>
</evidence>
<dbReference type="InterPro" id="IPR004815">
    <property type="entry name" value="Lon_bac/euk-typ"/>
</dbReference>
<evidence type="ECO:0000313" key="16">
    <source>
        <dbReference type="Proteomes" id="UP000777784"/>
    </source>
</evidence>
<dbReference type="PRINTS" id="PR00830">
    <property type="entry name" value="ENDOLAPTASE"/>
</dbReference>
<dbReference type="Gene3D" id="3.30.230.10">
    <property type="match status" value="1"/>
</dbReference>
<name>A0A948S181_UNCEI</name>
<dbReference type="InterPro" id="IPR003593">
    <property type="entry name" value="AAA+_ATPase"/>
</dbReference>
<dbReference type="SUPFAM" id="SSF54211">
    <property type="entry name" value="Ribosomal protein S5 domain 2-like"/>
    <property type="match status" value="1"/>
</dbReference>
<comment type="caution">
    <text evidence="15">The sequence shown here is derived from an EMBL/GenBank/DDBJ whole genome shotgun (WGS) entry which is preliminary data.</text>
</comment>
<proteinExistence type="inferred from homology"/>
<keyword evidence="2 9" id="KW-0547">Nucleotide-binding</keyword>
<dbReference type="InterPro" id="IPR008269">
    <property type="entry name" value="Lon_proteolytic"/>
</dbReference>
<evidence type="ECO:0000256" key="3">
    <source>
        <dbReference type="ARBA" id="ARBA00022801"/>
    </source>
</evidence>
<comment type="similarity">
    <text evidence="10 11">Belongs to the peptidase S16 family.</text>
</comment>
<reference evidence="15" key="1">
    <citation type="submission" date="2021-05" db="EMBL/GenBank/DDBJ databases">
        <title>Energy efficiency and biological interactions define the core microbiome of deep oligotrophic groundwater.</title>
        <authorList>
            <person name="Mehrshad M."/>
            <person name="Lopez-Fernandez M."/>
            <person name="Bell E."/>
            <person name="Bernier-Latmani R."/>
            <person name="Bertilsson S."/>
            <person name="Dopson M."/>
        </authorList>
    </citation>
    <scope>NUCLEOTIDE SEQUENCE</scope>
    <source>
        <strain evidence="15">Modern_marine.mb.64</strain>
    </source>
</reference>
<keyword evidence="1 10" id="KW-0645">Protease</keyword>
<dbReference type="FunFam" id="3.40.50.300:FF:000021">
    <property type="entry name" value="Lon protease homolog"/>
    <property type="match status" value="1"/>
</dbReference>
<dbReference type="EC" id="3.4.21.53" evidence="7 10"/>
<feature type="domain" description="Lon N-terminal" evidence="14">
    <location>
        <begin position="1"/>
        <end position="193"/>
    </location>
</feature>
<dbReference type="InterPro" id="IPR015947">
    <property type="entry name" value="PUA-like_sf"/>
</dbReference>
<comment type="catalytic activity">
    <reaction evidence="6 10">
        <text>Hydrolysis of proteins in presence of ATP.</text>
        <dbReference type="EC" id="3.4.21.53"/>
    </reaction>
</comment>
<dbReference type="SMART" id="SM00464">
    <property type="entry name" value="LON"/>
    <property type="match status" value="1"/>
</dbReference>
<evidence type="ECO:0000259" key="14">
    <source>
        <dbReference type="PROSITE" id="PS51787"/>
    </source>
</evidence>
<feature type="domain" description="Lon proteolytic" evidence="13">
    <location>
        <begin position="561"/>
        <end position="738"/>
    </location>
</feature>
<sequence>MVPLRDQVLFPGVTIPLYFSRPETRLALEAALQLDRRVLVTLQKDSIEDHPDPSRLHSVGTLANIIQAVDGEAPGLRVVLQGEVRARWEQAKDQGGWQLATAELLGDIQVGKKPGIIRDLVHLRSLFSEYSKLEPRHSPGLTEELGTIRSPAQLLEFIAAHLLVSPSKRQEILQSLDLQDQVRQLESCMKMEISRLAPPHSRRDLLTEAGPPSERSPGTGEDLVRLIQCSELPNPIQIRALEEAHRLSHMPPLSPEGVVVRTYIDWLLALPWKKKTKDRTDLKRARRILNKDHEGLEPVKERILEAVAVIRQTRCLPPTILALIGPPGVGKTSLGQSIATALGRKFARISLGGIRDEAEIRGHRRTYVGSMPGRIIQALRRTGTINPVLMLDEIDKLGADVRGNPAAALLEILDPEQNKSFSDHYLEVDYDLRQVLFIATANSVVGIPPALKDRLEILPLPGYHEEEKVRIAVEHLIPKMERLHGLKAGELSLHEDEIRHLIRHYTHEAGVRGAERALAHLCRRTVLRQVEGGPAGISPGVGRLRTDLGPPPFPSPGISLEGNIGRTLGLGVTSVGGEVLPVEVMVLPGRGKILVTGGAGSALKDSVRAALTCARAHGIVHPSASPMDIHVHLPRGELAKDGPSAGAAIYLALVSALRSIPAADHLALTGEITLHGRIMPVGGLREKFLAAWREGIQLVLFPADQSADVDALPAAAREALRCLPVREASQILEYGLKSQWSELADPCQHAA</sequence>
<dbReference type="SUPFAM" id="SSF88697">
    <property type="entry name" value="PUA domain-like"/>
    <property type="match status" value="1"/>
</dbReference>
<dbReference type="InterPro" id="IPR027065">
    <property type="entry name" value="Lon_Prtase"/>
</dbReference>
<gene>
    <name evidence="15" type="ORF">KJ970_18930</name>
</gene>
<evidence type="ECO:0000313" key="15">
    <source>
        <dbReference type="EMBL" id="MBU2692997.1"/>
    </source>
</evidence>
<dbReference type="Pfam" id="PF05362">
    <property type="entry name" value="Lon_C"/>
    <property type="match status" value="1"/>
</dbReference>
<evidence type="ECO:0000256" key="10">
    <source>
        <dbReference type="PROSITE-ProRule" id="PRU01122"/>
    </source>
</evidence>
<feature type="binding site" evidence="9">
    <location>
        <begin position="325"/>
        <end position="332"/>
    </location>
    <ligand>
        <name>ATP</name>
        <dbReference type="ChEBI" id="CHEBI:30616"/>
    </ligand>
</feature>
<evidence type="ECO:0000256" key="12">
    <source>
        <dbReference type="SAM" id="MobiDB-lite"/>
    </source>
</evidence>
<evidence type="ECO:0000256" key="5">
    <source>
        <dbReference type="ARBA" id="ARBA00022840"/>
    </source>
</evidence>
<evidence type="ECO:0000256" key="11">
    <source>
        <dbReference type="RuleBase" id="RU000591"/>
    </source>
</evidence>
<dbReference type="SUPFAM" id="SSF52540">
    <property type="entry name" value="P-loop containing nucleoside triphosphate hydrolases"/>
    <property type="match status" value="1"/>
</dbReference>
<dbReference type="InterPro" id="IPR027417">
    <property type="entry name" value="P-loop_NTPase"/>
</dbReference>
<feature type="active site" evidence="8 10">
    <location>
        <position position="644"/>
    </location>
</feature>
<dbReference type="Pfam" id="PF22667">
    <property type="entry name" value="Lon_lid"/>
    <property type="match status" value="1"/>
</dbReference>
<dbReference type="Pfam" id="PF00004">
    <property type="entry name" value="AAA"/>
    <property type="match status" value="1"/>
</dbReference>
<dbReference type="Proteomes" id="UP000777784">
    <property type="component" value="Unassembled WGS sequence"/>
</dbReference>
<dbReference type="InterPro" id="IPR046336">
    <property type="entry name" value="Lon_prtase_N_sf"/>
</dbReference>
<evidence type="ECO:0000256" key="1">
    <source>
        <dbReference type="ARBA" id="ARBA00022670"/>
    </source>
</evidence>
<feature type="active site" evidence="8 10">
    <location>
        <position position="687"/>
    </location>
</feature>
<dbReference type="PROSITE" id="PS51787">
    <property type="entry name" value="LON_N"/>
    <property type="match status" value="1"/>
</dbReference>
<dbReference type="GO" id="GO:0004252">
    <property type="term" value="F:serine-type endopeptidase activity"/>
    <property type="evidence" value="ECO:0007669"/>
    <property type="project" value="UniProtKB-UniRule"/>
</dbReference>
<dbReference type="PROSITE" id="PS01046">
    <property type="entry name" value="LON_SER"/>
    <property type="match status" value="1"/>
</dbReference>
<keyword evidence="5 9" id="KW-0067">ATP-binding</keyword>
<dbReference type="Gene3D" id="1.10.8.60">
    <property type="match status" value="1"/>
</dbReference>
<organism evidence="15 16">
    <name type="scientific">Eiseniibacteriota bacterium</name>
    <dbReference type="NCBI Taxonomy" id="2212470"/>
    <lineage>
        <taxon>Bacteria</taxon>
        <taxon>Candidatus Eiseniibacteriota</taxon>
    </lineage>
</organism>
<dbReference type="InterPro" id="IPR054594">
    <property type="entry name" value="Lon_lid"/>
</dbReference>
<evidence type="ECO:0000256" key="2">
    <source>
        <dbReference type="ARBA" id="ARBA00022741"/>
    </source>
</evidence>
<accession>A0A948S181</accession>
<dbReference type="Gene3D" id="1.20.5.5270">
    <property type="match status" value="1"/>
</dbReference>
<feature type="region of interest" description="Disordered" evidence="12">
    <location>
        <begin position="199"/>
        <end position="220"/>
    </location>
</feature>
<dbReference type="GO" id="GO:0030163">
    <property type="term" value="P:protein catabolic process"/>
    <property type="evidence" value="ECO:0007669"/>
    <property type="project" value="InterPro"/>
</dbReference>
<dbReference type="InterPro" id="IPR003111">
    <property type="entry name" value="Lon_prtase_N"/>
</dbReference>
<dbReference type="InterPro" id="IPR020568">
    <property type="entry name" value="Ribosomal_Su5_D2-typ_SF"/>
</dbReference>
<dbReference type="AlphaFoldDB" id="A0A948S181"/>
<dbReference type="InterPro" id="IPR008268">
    <property type="entry name" value="Peptidase_S16_AS"/>
</dbReference>
<evidence type="ECO:0000256" key="8">
    <source>
        <dbReference type="PIRSR" id="PIRSR001174-1"/>
    </source>
</evidence>
<dbReference type="GO" id="GO:0004176">
    <property type="term" value="F:ATP-dependent peptidase activity"/>
    <property type="evidence" value="ECO:0007669"/>
    <property type="project" value="UniProtKB-UniRule"/>
</dbReference>
<dbReference type="PROSITE" id="PS51786">
    <property type="entry name" value="LON_PROTEOLYTIC"/>
    <property type="match status" value="1"/>
</dbReference>
<dbReference type="PIRSF" id="PIRSF001174">
    <property type="entry name" value="Lon_proteas"/>
    <property type="match status" value="1"/>
</dbReference>
<dbReference type="GO" id="GO:0006508">
    <property type="term" value="P:proteolysis"/>
    <property type="evidence" value="ECO:0007669"/>
    <property type="project" value="UniProtKB-KW"/>
</dbReference>
<dbReference type="Pfam" id="PF02190">
    <property type="entry name" value="LON_substr_bdg"/>
    <property type="match status" value="1"/>
</dbReference>
<dbReference type="Gene3D" id="2.30.130.40">
    <property type="entry name" value="LON domain-like"/>
    <property type="match status" value="1"/>
</dbReference>
<evidence type="ECO:0000256" key="9">
    <source>
        <dbReference type="PIRSR" id="PIRSR001174-2"/>
    </source>
</evidence>
<dbReference type="Gene3D" id="1.20.58.1480">
    <property type="match status" value="1"/>
</dbReference>
<dbReference type="InterPro" id="IPR003959">
    <property type="entry name" value="ATPase_AAA_core"/>
</dbReference>
<dbReference type="GO" id="GO:0016887">
    <property type="term" value="F:ATP hydrolysis activity"/>
    <property type="evidence" value="ECO:0007669"/>
    <property type="project" value="InterPro"/>
</dbReference>
<evidence type="ECO:0000256" key="4">
    <source>
        <dbReference type="ARBA" id="ARBA00022825"/>
    </source>
</evidence>
<keyword evidence="4 10" id="KW-0720">Serine protease</keyword>
<dbReference type="EMBL" id="JAHJDP010000107">
    <property type="protein sequence ID" value="MBU2692997.1"/>
    <property type="molecule type" value="Genomic_DNA"/>
</dbReference>
<dbReference type="SMART" id="SM00382">
    <property type="entry name" value="AAA"/>
    <property type="match status" value="1"/>
</dbReference>
<dbReference type="InterPro" id="IPR014721">
    <property type="entry name" value="Ribsml_uS5_D2-typ_fold_subgr"/>
</dbReference>
<evidence type="ECO:0000256" key="7">
    <source>
        <dbReference type="ARBA" id="ARBA00066743"/>
    </source>
</evidence>
<dbReference type="Gene3D" id="3.40.50.300">
    <property type="entry name" value="P-loop containing nucleotide triphosphate hydrolases"/>
    <property type="match status" value="1"/>
</dbReference>
<dbReference type="GO" id="GO:0005524">
    <property type="term" value="F:ATP binding"/>
    <property type="evidence" value="ECO:0007669"/>
    <property type="project" value="UniProtKB-KW"/>
</dbReference>
<keyword evidence="3 10" id="KW-0378">Hydrolase</keyword>